<dbReference type="EMBL" id="JAINDJ010000003">
    <property type="protein sequence ID" value="KAG9453602.1"/>
    <property type="molecule type" value="Genomic_DNA"/>
</dbReference>
<keyword evidence="5" id="KW-1185">Reference proteome</keyword>
<dbReference type="InterPro" id="IPR025875">
    <property type="entry name" value="Leu-rich_rpt_4"/>
</dbReference>
<proteinExistence type="predicted"/>
<evidence type="ECO:0000256" key="2">
    <source>
        <dbReference type="ARBA" id="ARBA00022737"/>
    </source>
</evidence>
<dbReference type="Proteomes" id="UP000825729">
    <property type="component" value="Unassembled WGS sequence"/>
</dbReference>
<dbReference type="SMART" id="SM00369">
    <property type="entry name" value="LRR_TYP"/>
    <property type="match status" value="5"/>
</dbReference>
<dbReference type="GO" id="GO:0005737">
    <property type="term" value="C:cytoplasm"/>
    <property type="evidence" value="ECO:0007669"/>
    <property type="project" value="TreeGrafter"/>
</dbReference>
<accession>A0AAV7F1D8</accession>
<keyword evidence="1" id="KW-0433">Leucine-rich repeat</keyword>
<evidence type="ECO:0000256" key="1">
    <source>
        <dbReference type="ARBA" id="ARBA00022614"/>
    </source>
</evidence>
<dbReference type="Pfam" id="PF00240">
    <property type="entry name" value="ubiquitin"/>
    <property type="match status" value="1"/>
</dbReference>
<dbReference type="Pfam" id="PF12799">
    <property type="entry name" value="LRR_4"/>
    <property type="match status" value="1"/>
</dbReference>
<reference evidence="4 5" key="1">
    <citation type="submission" date="2021-07" db="EMBL/GenBank/DDBJ databases">
        <title>The Aristolochia fimbriata genome: insights into angiosperm evolution, floral development and chemical biosynthesis.</title>
        <authorList>
            <person name="Jiao Y."/>
        </authorList>
    </citation>
    <scope>NUCLEOTIDE SEQUENCE [LARGE SCALE GENOMIC DNA]</scope>
    <source>
        <strain evidence="4">IBCAS-2021</strain>
        <tissue evidence="4">Leaf</tissue>
    </source>
</reference>
<comment type="caution">
    <text evidence="4">The sequence shown here is derived from an EMBL/GenBank/DDBJ whole genome shotgun (WGS) entry which is preliminary data.</text>
</comment>
<dbReference type="PANTHER" id="PTHR48051">
    <property type="match status" value="1"/>
</dbReference>
<dbReference type="PROSITE" id="PS51450">
    <property type="entry name" value="LRR"/>
    <property type="match status" value="2"/>
</dbReference>
<dbReference type="InterPro" id="IPR029071">
    <property type="entry name" value="Ubiquitin-like_domsf"/>
</dbReference>
<dbReference type="SMART" id="SM00364">
    <property type="entry name" value="LRR_BAC"/>
    <property type="match status" value="5"/>
</dbReference>
<dbReference type="SUPFAM" id="SSF52058">
    <property type="entry name" value="L domain-like"/>
    <property type="match status" value="1"/>
</dbReference>
<dbReference type="Gene3D" id="3.10.20.90">
    <property type="entry name" value="Phosphatidylinositol 3-kinase Catalytic Subunit, Chain A, domain 1"/>
    <property type="match status" value="1"/>
</dbReference>
<dbReference type="PROSITE" id="PS50053">
    <property type="entry name" value="UBIQUITIN_2"/>
    <property type="match status" value="1"/>
</dbReference>
<evidence type="ECO:0000313" key="4">
    <source>
        <dbReference type="EMBL" id="KAG9453602.1"/>
    </source>
</evidence>
<dbReference type="InterPro" id="IPR050216">
    <property type="entry name" value="LRR_domain-containing"/>
</dbReference>
<name>A0AAV7F1D8_ARIFI</name>
<dbReference type="Pfam" id="PF13855">
    <property type="entry name" value="LRR_8"/>
    <property type="match status" value="1"/>
</dbReference>
<dbReference type="AlphaFoldDB" id="A0AAV7F1D8"/>
<sequence>MEKASADVSASSINLVVKFMGRNIPVALSPDSTVKDLKFALQPLTNVLPRGQKLIFKGKVLNDTVSLKSSQVSAGSKVMLMASHGLHQGEGPITREVPASSKMRTADCRTLQAKAEVPIQKTRLERWKVTGVVALSECCLKVIPEEVWICGKSIRVLDISNNSIQELPAKIGSLVSLQKLLLHANEIMDGSISFEVFSSLKFLTVLSLNQNQLTTLPPALGGMSSLHQLHIANNKLTSLPDEIGLLTQLQLLKANNNRISTLPSSIGNCGALVEVDFSSNLLAELPQTFGTLSNLKTLMLNNNPLKSLPPTLFKMCSQLSTLDLHRTEITNDVLRQFEGWEAFDERRRSKHQKQLDFRVGCASGFDEGADENNRPNF</sequence>
<dbReference type="InterPro" id="IPR001611">
    <property type="entry name" value="Leu-rich_rpt"/>
</dbReference>
<dbReference type="InterPro" id="IPR000626">
    <property type="entry name" value="Ubiquitin-like_dom"/>
</dbReference>
<dbReference type="SUPFAM" id="SSF54236">
    <property type="entry name" value="Ubiquitin-like"/>
    <property type="match status" value="1"/>
</dbReference>
<dbReference type="Pfam" id="PF00560">
    <property type="entry name" value="LRR_1"/>
    <property type="match status" value="1"/>
</dbReference>
<feature type="domain" description="Ubiquitin-like" evidence="3">
    <location>
        <begin position="13"/>
        <end position="81"/>
    </location>
</feature>
<dbReference type="PANTHER" id="PTHR48051:SF1">
    <property type="entry name" value="RAS SUPPRESSOR PROTEIN 1"/>
    <property type="match status" value="1"/>
</dbReference>
<protein>
    <recommendedName>
        <fullName evidence="3">Ubiquitin-like domain-containing protein</fullName>
    </recommendedName>
</protein>
<dbReference type="SMART" id="SM00213">
    <property type="entry name" value="UBQ"/>
    <property type="match status" value="1"/>
</dbReference>
<evidence type="ECO:0000259" key="3">
    <source>
        <dbReference type="PROSITE" id="PS50053"/>
    </source>
</evidence>
<evidence type="ECO:0000313" key="5">
    <source>
        <dbReference type="Proteomes" id="UP000825729"/>
    </source>
</evidence>
<dbReference type="InterPro" id="IPR003591">
    <property type="entry name" value="Leu-rich_rpt_typical-subtyp"/>
</dbReference>
<dbReference type="Gene3D" id="3.80.10.10">
    <property type="entry name" value="Ribonuclease Inhibitor"/>
    <property type="match status" value="2"/>
</dbReference>
<gene>
    <name evidence="4" type="ORF">H6P81_006506</name>
</gene>
<keyword evidence="2" id="KW-0677">Repeat</keyword>
<organism evidence="4 5">
    <name type="scientific">Aristolochia fimbriata</name>
    <name type="common">White veined hardy Dutchman's pipe vine</name>
    <dbReference type="NCBI Taxonomy" id="158543"/>
    <lineage>
        <taxon>Eukaryota</taxon>
        <taxon>Viridiplantae</taxon>
        <taxon>Streptophyta</taxon>
        <taxon>Embryophyta</taxon>
        <taxon>Tracheophyta</taxon>
        <taxon>Spermatophyta</taxon>
        <taxon>Magnoliopsida</taxon>
        <taxon>Magnoliidae</taxon>
        <taxon>Piperales</taxon>
        <taxon>Aristolochiaceae</taxon>
        <taxon>Aristolochia</taxon>
    </lineage>
</organism>
<dbReference type="InterPro" id="IPR032675">
    <property type="entry name" value="LRR_dom_sf"/>
</dbReference>